<organism evidence="2 3">
    <name type="scientific">Pseudomonas fragi</name>
    <dbReference type="NCBI Taxonomy" id="296"/>
    <lineage>
        <taxon>Bacteria</taxon>
        <taxon>Pseudomonadati</taxon>
        <taxon>Pseudomonadota</taxon>
        <taxon>Gammaproteobacteria</taxon>
        <taxon>Pseudomonadales</taxon>
        <taxon>Pseudomonadaceae</taxon>
        <taxon>Pseudomonas</taxon>
    </lineage>
</organism>
<evidence type="ECO:0000256" key="1">
    <source>
        <dbReference type="SAM" id="Phobius"/>
    </source>
</evidence>
<gene>
    <name evidence="2" type="ORF">NCTC10754_01544</name>
</gene>
<feature type="transmembrane region" description="Helical" evidence="1">
    <location>
        <begin position="53"/>
        <end position="70"/>
    </location>
</feature>
<evidence type="ECO:0000313" key="2">
    <source>
        <dbReference type="EMBL" id="VFB18975.1"/>
    </source>
</evidence>
<dbReference type="AlphaFoldDB" id="A0A449IHX4"/>
<keyword evidence="1" id="KW-0812">Transmembrane</keyword>
<feature type="transmembrane region" description="Helical" evidence="1">
    <location>
        <begin position="76"/>
        <end position="95"/>
    </location>
</feature>
<dbReference type="InterPro" id="IPR042099">
    <property type="entry name" value="ANL_N_sf"/>
</dbReference>
<proteinExistence type="predicted"/>
<feature type="transmembrane region" description="Helical" evidence="1">
    <location>
        <begin position="127"/>
        <end position="146"/>
    </location>
</feature>
<dbReference type="SUPFAM" id="SSF56801">
    <property type="entry name" value="Acetyl-CoA synthetase-like"/>
    <property type="match status" value="1"/>
</dbReference>
<accession>A0A449IHX4</accession>
<keyword evidence="1" id="KW-0472">Membrane</keyword>
<reference evidence="2 3" key="1">
    <citation type="submission" date="2019-02" db="EMBL/GenBank/DDBJ databases">
        <authorList>
            <consortium name="Pathogen Informatics"/>
        </authorList>
    </citation>
    <scope>NUCLEOTIDE SEQUENCE [LARGE SCALE GENOMIC DNA]</scope>
    <source>
        <strain evidence="2 3">3012STDY7103891</strain>
    </source>
</reference>
<keyword evidence="1" id="KW-1133">Transmembrane helix</keyword>
<dbReference type="EMBL" id="CAACYJ010000025">
    <property type="protein sequence ID" value="VFB18975.1"/>
    <property type="molecule type" value="Genomic_DNA"/>
</dbReference>
<feature type="transmembrane region" description="Helical" evidence="1">
    <location>
        <begin position="29"/>
        <end position="46"/>
    </location>
</feature>
<dbReference type="Gene3D" id="3.40.50.12780">
    <property type="entry name" value="N-terminal domain of ligase-like"/>
    <property type="match status" value="1"/>
</dbReference>
<feature type="transmembrane region" description="Helical" evidence="1">
    <location>
        <begin position="152"/>
        <end position="173"/>
    </location>
</feature>
<protein>
    <submittedName>
        <fullName evidence="2">Intracellular septation protein A</fullName>
    </submittedName>
</protein>
<dbReference type="Proteomes" id="UP000330809">
    <property type="component" value="Unassembled WGS sequence"/>
</dbReference>
<evidence type="ECO:0000313" key="3">
    <source>
        <dbReference type="Proteomes" id="UP000330809"/>
    </source>
</evidence>
<name>A0A449IHX4_PSEFR</name>
<sequence>MNRLIGLGLLLAGLMYPFAVYFGMAHFAPWQFALLLGSLWLARALTGERRPGSLLMAVIALMFCALLGLFNSPALLRWYPVLVSTFMLCLFGLSLKYGPPMIERLARLREPVLPDIAIDYTRQVTKVWCLFFMLNGLVAACLTLWAPLSWWTLYNGLIAYALMGLLFFIEWLIRPKGKRPGMNWINLEHLLLKGHADRRVSVDPELNHDTLRERALRLAGGLQQRGVRRVAVHLEDAAELAQALLGAWQAGVSVLLPADLQAQTRLRWDSQVDLWITQSEELQDLYADPLPAAQLDLDQCQLSLCTSGSSGEPKRIDKSLRQMANEVQALEQLWGADLGDACIIASVAALGSFCGHYVRGKNFTRSATEMKTLRLLPEDSTRALKWPCSTQALMFSCFQRVILVRSVMVSSNRVGSWRRWPRISS</sequence>